<dbReference type="Pfam" id="PF00512">
    <property type="entry name" value="HisKA"/>
    <property type="match status" value="1"/>
</dbReference>
<sequence length="752" mass="85065">MNKELHSKNKNIEDVLNLIPSMICTTTKKGTFESVNSAFSEGLGYSQKELRSMSFFDLIHPEDIAPTESKMDSLRSDNSKIIFTNQYRTKSGSYKFFEWEMTCSTDGTYFAVAHDITEHMVAKESLNQYKHIVYSSTDMIAFIDKQYNLIAVNEAFSKAFNLTPEDCIGKQLVSVFGKDMFNNAIKPLASKCLEGKEIKQENWRHYPAYGRQYVEAAHYPYRNHENEIMGCVVYVRNRTAQKLAQDALNDERRRLESIIDGANIGTWEWNIQTGETIYNQKWAQILGYTIDELAPISVKTWENLAHPDDLKQSGDLLKRHFSGELPYYDLECRMKHKNGSWVAIHDRGKVVTRTADGKPLMMYGTHSDITERKQIEEERQRLQKIESLGILAGGIAHDFNNLLAGIYGYIQLAMLETKEEKVKNYLARSLSSTDRSQTLTQQLLTFAKGGSPIKRIAKLFPLIKDAAQMALNGSAISSHFLIDENLWSCNYDKNQITQVIDNITINAIQAMPNGGMIEYSARNIVLTRKENHSLAAGNYVKISIRDNGIGMSSEILPRIFDPYYTTKSKSNGLGLASCFSIIKRHNGCIDVESTLEEGSTFHIYLPAFTENYTEKPEKSKKVSYAQVKTILVMDDEELIREVIKEQLETLGYTVVLTENGNEAIDFFKAETAANRKLAGMIFDLTVPGGMGGKEAIRKIREICLDTPAFVASGYSTDPIMANPEGYGFNASISKPFMIQDLTEMLENHLKRV</sequence>
<name>A0A5C1QSI0_9SPIO</name>
<keyword evidence="6 14" id="KW-0418">Kinase</keyword>
<reference evidence="14 15" key="1">
    <citation type="submission" date="2019-02" db="EMBL/GenBank/DDBJ databases">
        <title>Complete Genome Sequence and Methylome Analysis of free living Spirochaetas.</title>
        <authorList>
            <person name="Fomenkov A."/>
            <person name="Dubinina G."/>
            <person name="Leshcheva N."/>
            <person name="Mikheeva N."/>
            <person name="Grabovich M."/>
            <person name="Vincze T."/>
            <person name="Roberts R.J."/>
        </authorList>
    </citation>
    <scope>NUCLEOTIDE SEQUENCE [LARGE SCALE GENOMIC DNA]</scope>
    <source>
        <strain evidence="14 15">K2</strain>
    </source>
</reference>
<evidence type="ECO:0000256" key="3">
    <source>
        <dbReference type="ARBA" id="ARBA00022553"/>
    </source>
</evidence>
<evidence type="ECO:0000259" key="10">
    <source>
        <dbReference type="PROSITE" id="PS50109"/>
    </source>
</evidence>
<dbReference type="EC" id="2.7.13.3" evidence="2"/>
<dbReference type="InterPro" id="IPR003594">
    <property type="entry name" value="HATPase_dom"/>
</dbReference>
<dbReference type="InterPro" id="IPR013656">
    <property type="entry name" value="PAS_4"/>
</dbReference>
<dbReference type="SUPFAM" id="SSF55785">
    <property type="entry name" value="PYP-like sensor domain (PAS domain)"/>
    <property type="match status" value="3"/>
</dbReference>
<gene>
    <name evidence="14" type="ORF">EXM22_13470</name>
</gene>
<evidence type="ECO:0000259" key="12">
    <source>
        <dbReference type="PROSITE" id="PS50112"/>
    </source>
</evidence>
<feature type="domain" description="PAC" evidence="13">
    <location>
        <begin position="328"/>
        <end position="381"/>
    </location>
</feature>
<keyword evidence="4" id="KW-0808">Transferase</keyword>
<evidence type="ECO:0000256" key="1">
    <source>
        <dbReference type="ARBA" id="ARBA00000085"/>
    </source>
</evidence>
<dbReference type="Gene3D" id="3.30.450.20">
    <property type="entry name" value="PAS domain"/>
    <property type="match status" value="3"/>
</dbReference>
<dbReference type="InterPro" id="IPR035965">
    <property type="entry name" value="PAS-like_dom_sf"/>
</dbReference>
<dbReference type="InterPro" id="IPR001610">
    <property type="entry name" value="PAC"/>
</dbReference>
<keyword evidence="3 9" id="KW-0597">Phosphoprotein</keyword>
<evidence type="ECO:0000256" key="8">
    <source>
        <dbReference type="ARBA" id="ARBA00023012"/>
    </source>
</evidence>
<evidence type="ECO:0000259" key="11">
    <source>
        <dbReference type="PROSITE" id="PS50110"/>
    </source>
</evidence>
<evidence type="ECO:0000256" key="9">
    <source>
        <dbReference type="PROSITE-ProRule" id="PRU00169"/>
    </source>
</evidence>
<dbReference type="SMART" id="SM00091">
    <property type="entry name" value="PAS"/>
    <property type="match status" value="3"/>
</dbReference>
<dbReference type="Gene3D" id="3.40.50.2300">
    <property type="match status" value="1"/>
</dbReference>
<dbReference type="InterPro" id="IPR001789">
    <property type="entry name" value="Sig_transdc_resp-reg_receiver"/>
</dbReference>
<dbReference type="SMART" id="SM00448">
    <property type="entry name" value="REC"/>
    <property type="match status" value="1"/>
</dbReference>
<dbReference type="SMART" id="SM00387">
    <property type="entry name" value="HATPase_c"/>
    <property type="match status" value="1"/>
</dbReference>
<feature type="domain" description="PAS" evidence="12">
    <location>
        <begin position="8"/>
        <end position="78"/>
    </location>
</feature>
<dbReference type="InterPro" id="IPR011006">
    <property type="entry name" value="CheY-like_superfamily"/>
</dbReference>
<dbReference type="CDD" id="cd00130">
    <property type="entry name" value="PAS"/>
    <property type="match status" value="3"/>
</dbReference>
<feature type="domain" description="PAS" evidence="12">
    <location>
        <begin position="125"/>
        <end position="173"/>
    </location>
</feature>
<dbReference type="InterPro" id="IPR036097">
    <property type="entry name" value="HisK_dim/P_sf"/>
</dbReference>
<dbReference type="InterPro" id="IPR013655">
    <property type="entry name" value="PAS_fold_3"/>
</dbReference>
<protein>
    <recommendedName>
        <fullName evidence="2">histidine kinase</fullName>
        <ecNumber evidence="2">2.7.13.3</ecNumber>
    </recommendedName>
</protein>
<dbReference type="SUPFAM" id="SSF52172">
    <property type="entry name" value="CheY-like"/>
    <property type="match status" value="1"/>
</dbReference>
<feature type="domain" description="Response regulatory" evidence="11">
    <location>
        <begin position="629"/>
        <end position="749"/>
    </location>
</feature>
<dbReference type="PROSITE" id="PS50109">
    <property type="entry name" value="HIS_KIN"/>
    <property type="match status" value="1"/>
</dbReference>
<dbReference type="CDD" id="cd00082">
    <property type="entry name" value="HisKA"/>
    <property type="match status" value="1"/>
</dbReference>
<dbReference type="EMBL" id="CP036150">
    <property type="protein sequence ID" value="QEN08952.1"/>
    <property type="molecule type" value="Genomic_DNA"/>
</dbReference>
<dbReference type="RefSeq" id="WP_149487031.1">
    <property type="nucleotide sequence ID" value="NZ_CP036150.1"/>
</dbReference>
<evidence type="ECO:0000259" key="13">
    <source>
        <dbReference type="PROSITE" id="PS50113"/>
    </source>
</evidence>
<dbReference type="GO" id="GO:0000155">
    <property type="term" value="F:phosphorelay sensor kinase activity"/>
    <property type="evidence" value="ECO:0007669"/>
    <property type="project" value="InterPro"/>
</dbReference>
<evidence type="ECO:0000256" key="6">
    <source>
        <dbReference type="ARBA" id="ARBA00022777"/>
    </source>
</evidence>
<dbReference type="PANTHER" id="PTHR43065">
    <property type="entry name" value="SENSOR HISTIDINE KINASE"/>
    <property type="match status" value="1"/>
</dbReference>
<organism evidence="14 15">
    <name type="scientific">Oceanispirochaeta crateris</name>
    <dbReference type="NCBI Taxonomy" id="2518645"/>
    <lineage>
        <taxon>Bacteria</taxon>
        <taxon>Pseudomonadati</taxon>
        <taxon>Spirochaetota</taxon>
        <taxon>Spirochaetia</taxon>
        <taxon>Spirochaetales</taxon>
        <taxon>Spirochaetaceae</taxon>
        <taxon>Oceanispirochaeta</taxon>
    </lineage>
</organism>
<dbReference type="InterPro" id="IPR000700">
    <property type="entry name" value="PAS-assoc_C"/>
</dbReference>
<dbReference type="PANTHER" id="PTHR43065:SF46">
    <property type="entry name" value="C4-DICARBOXYLATE TRANSPORT SENSOR PROTEIN DCTB"/>
    <property type="match status" value="1"/>
</dbReference>
<dbReference type="OrthoDB" id="6192248at2"/>
<evidence type="ECO:0000256" key="2">
    <source>
        <dbReference type="ARBA" id="ARBA00012438"/>
    </source>
</evidence>
<keyword evidence="7" id="KW-0067">ATP-binding</keyword>
<keyword evidence="8" id="KW-0902">Two-component regulatory system</keyword>
<dbReference type="InterPro" id="IPR005467">
    <property type="entry name" value="His_kinase_dom"/>
</dbReference>
<dbReference type="Proteomes" id="UP000324209">
    <property type="component" value="Chromosome"/>
</dbReference>
<dbReference type="Pfam" id="PF02518">
    <property type="entry name" value="HATPase_c"/>
    <property type="match status" value="1"/>
</dbReference>
<dbReference type="InterPro" id="IPR004358">
    <property type="entry name" value="Sig_transdc_His_kin-like_C"/>
</dbReference>
<feature type="domain" description="Histidine kinase" evidence="10">
    <location>
        <begin position="394"/>
        <end position="609"/>
    </location>
</feature>
<keyword evidence="15" id="KW-1185">Reference proteome</keyword>
<evidence type="ECO:0000313" key="15">
    <source>
        <dbReference type="Proteomes" id="UP000324209"/>
    </source>
</evidence>
<dbReference type="Pfam" id="PF08448">
    <property type="entry name" value="PAS_4"/>
    <property type="match status" value="1"/>
</dbReference>
<evidence type="ECO:0000256" key="4">
    <source>
        <dbReference type="ARBA" id="ARBA00022679"/>
    </source>
</evidence>
<dbReference type="Pfam" id="PF08447">
    <property type="entry name" value="PAS_3"/>
    <property type="match status" value="2"/>
</dbReference>
<keyword evidence="5" id="KW-0547">Nucleotide-binding</keyword>
<dbReference type="Gene3D" id="1.10.287.130">
    <property type="match status" value="1"/>
</dbReference>
<feature type="domain" description="PAS" evidence="12">
    <location>
        <begin position="251"/>
        <end position="324"/>
    </location>
</feature>
<accession>A0A5C1QSI0</accession>
<dbReference type="AlphaFoldDB" id="A0A5C1QSI0"/>
<evidence type="ECO:0000256" key="7">
    <source>
        <dbReference type="ARBA" id="ARBA00022840"/>
    </source>
</evidence>
<feature type="modified residue" description="4-aspartylphosphate" evidence="9">
    <location>
        <position position="683"/>
    </location>
</feature>
<dbReference type="Pfam" id="PF00072">
    <property type="entry name" value="Response_reg"/>
    <property type="match status" value="1"/>
</dbReference>
<proteinExistence type="predicted"/>
<dbReference type="SMART" id="SM00086">
    <property type="entry name" value="PAC"/>
    <property type="match status" value="1"/>
</dbReference>
<dbReference type="NCBIfam" id="TIGR00229">
    <property type="entry name" value="sensory_box"/>
    <property type="match status" value="3"/>
</dbReference>
<dbReference type="SUPFAM" id="SSF55874">
    <property type="entry name" value="ATPase domain of HSP90 chaperone/DNA topoisomerase II/histidine kinase"/>
    <property type="match status" value="1"/>
</dbReference>
<evidence type="ECO:0000313" key="14">
    <source>
        <dbReference type="EMBL" id="QEN08952.1"/>
    </source>
</evidence>
<dbReference type="KEGG" id="ock:EXM22_13470"/>
<dbReference type="InterPro" id="IPR003661">
    <property type="entry name" value="HisK_dim/P_dom"/>
</dbReference>
<dbReference type="Gene3D" id="3.30.565.10">
    <property type="entry name" value="Histidine kinase-like ATPase, C-terminal domain"/>
    <property type="match status" value="1"/>
</dbReference>
<dbReference type="PROSITE" id="PS50110">
    <property type="entry name" value="RESPONSE_REGULATORY"/>
    <property type="match status" value="1"/>
</dbReference>
<dbReference type="SUPFAM" id="SSF47384">
    <property type="entry name" value="Homodimeric domain of signal transducing histidine kinase"/>
    <property type="match status" value="1"/>
</dbReference>
<dbReference type="InterPro" id="IPR036890">
    <property type="entry name" value="HATPase_C_sf"/>
</dbReference>
<dbReference type="PROSITE" id="PS50112">
    <property type="entry name" value="PAS"/>
    <property type="match status" value="3"/>
</dbReference>
<dbReference type="GO" id="GO:0005524">
    <property type="term" value="F:ATP binding"/>
    <property type="evidence" value="ECO:0007669"/>
    <property type="project" value="UniProtKB-KW"/>
</dbReference>
<dbReference type="InterPro" id="IPR000014">
    <property type="entry name" value="PAS"/>
</dbReference>
<dbReference type="PRINTS" id="PR00344">
    <property type="entry name" value="BCTRLSENSOR"/>
</dbReference>
<evidence type="ECO:0000256" key="5">
    <source>
        <dbReference type="ARBA" id="ARBA00022741"/>
    </source>
</evidence>
<dbReference type="PROSITE" id="PS50113">
    <property type="entry name" value="PAC"/>
    <property type="match status" value="1"/>
</dbReference>
<comment type="catalytic activity">
    <reaction evidence="1">
        <text>ATP + protein L-histidine = ADP + protein N-phospho-L-histidine.</text>
        <dbReference type="EC" id="2.7.13.3"/>
    </reaction>
</comment>
<dbReference type="SMART" id="SM00388">
    <property type="entry name" value="HisKA"/>
    <property type="match status" value="1"/>
</dbReference>